<evidence type="ECO:0000256" key="8">
    <source>
        <dbReference type="ARBA" id="ARBA00034120"/>
    </source>
</evidence>
<dbReference type="EC" id="2.7.7.49" evidence="1"/>
<reference evidence="12" key="1">
    <citation type="submission" date="2016-10" db="EMBL/GenBank/DDBJ databases">
        <authorList>
            <person name="Varghese N."/>
            <person name="Submissions S."/>
        </authorList>
    </citation>
    <scope>NUCLEOTIDE SEQUENCE [LARGE SCALE GENOMIC DNA]</scope>
    <source>
        <strain evidence="12">DSM 10014</strain>
    </source>
</reference>
<proteinExistence type="inferred from homology"/>
<dbReference type="AlphaFoldDB" id="A0A1H3DSX3"/>
<dbReference type="GO" id="GO:0003964">
    <property type="term" value="F:RNA-directed DNA polymerase activity"/>
    <property type="evidence" value="ECO:0007669"/>
    <property type="project" value="UniProtKB-KW"/>
</dbReference>
<dbReference type="PRINTS" id="PR00866">
    <property type="entry name" value="RNADNAPOLMS"/>
</dbReference>
<dbReference type="PROSITE" id="PS50878">
    <property type="entry name" value="RT_POL"/>
    <property type="match status" value="1"/>
</dbReference>
<evidence type="ECO:0000256" key="5">
    <source>
        <dbReference type="ARBA" id="ARBA00022842"/>
    </source>
</evidence>
<evidence type="ECO:0000256" key="6">
    <source>
        <dbReference type="ARBA" id="ARBA00022918"/>
    </source>
</evidence>
<dbReference type="GO" id="GO:0046872">
    <property type="term" value="F:metal ion binding"/>
    <property type="evidence" value="ECO:0007669"/>
    <property type="project" value="UniProtKB-KW"/>
</dbReference>
<name>A0A1H3DSX3_9RHOB</name>
<protein>
    <recommendedName>
        <fullName evidence="1">RNA-directed DNA polymerase</fullName>
        <ecNumber evidence="1">2.7.7.49</ecNumber>
    </recommendedName>
</protein>
<gene>
    <name evidence="11" type="ORF">SAMN04488041_1124</name>
</gene>
<dbReference type="InterPro" id="IPR000123">
    <property type="entry name" value="Reverse_transcriptase_msDNA"/>
</dbReference>
<keyword evidence="7" id="KW-0051">Antiviral defense</keyword>
<dbReference type="EMBL" id="FNNB01000012">
    <property type="protein sequence ID" value="SDX68784.1"/>
    <property type="molecule type" value="Genomic_DNA"/>
</dbReference>
<evidence type="ECO:0000256" key="2">
    <source>
        <dbReference type="ARBA" id="ARBA00022679"/>
    </source>
</evidence>
<feature type="domain" description="Reverse transcriptase" evidence="10">
    <location>
        <begin position="68"/>
        <end position="278"/>
    </location>
</feature>
<dbReference type="GO" id="GO:0051607">
    <property type="term" value="P:defense response to virus"/>
    <property type="evidence" value="ECO:0007669"/>
    <property type="project" value="UniProtKB-KW"/>
</dbReference>
<dbReference type="InterPro" id="IPR000477">
    <property type="entry name" value="RT_dom"/>
</dbReference>
<evidence type="ECO:0000313" key="11">
    <source>
        <dbReference type="EMBL" id="SDX68784.1"/>
    </source>
</evidence>
<dbReference type="SUPFAM" id="SSF56672">
    <property type="entry name" value="DNA/RNA polymerases"/>
    <property type="match status" value="1"/>
</dbReference>
<keyword evidence="4" id="KW-0479">Metal-binding</keyword>
<dbReference type="CDD" id="cd03487">
    <property type="entry name" value="RT_Bac_retron_II"/>
    <property type="match status" value="1"/>
</dbReference>
<sequence>MRASKRSGSGGHAMNDNLLYKWHQYFEDIGLRSDLVRSYTPYIRRCISNGVPPIFESSHLAVLVGRNPADLSAMGFGAKSYYRSFKIRKRSGGLREIQAPYPSLLEVQRWIVGEVLSSVRLPVCSTGYREGVSILDNALVHCGRKEVLKIDLKDFFPSIGFSRVVKVFIDFGYPSNVAFLLANLCTLDRKLPQGAASSPLLSNIICRDLDQRIMKICKSRRLRYTRYADDIVISGKAIPKGIRRLFFEVIASEGFQVNEKKVRFLCEGDKKIVTGLDITSGKPRPTRQFRRDLKRDVYFVWSSGLSSHVARRRIFFPNYIEQLEGRARFWEHIEPDNVQMKKTMERVVELRKLYGRQR</sequence>
<comment type="similarity">
    <text evidence="8">Belongs to the bacterial reverse transcriptase family.</text>
</comment>
<keyword evidence="2" id="KW-0808">Transferase</keyword>
<keyword evidence="3" id="KW-0548">Nucleotidyltransferase</keyword>
<evidence type="ECO:0000256" key="7">
    <source>
        <dbReference type="ARBA" id="ARBA00023118"/>
    </source>
</evidence>
<dbReference type="Pfam" id="PF00078">
    <property type="entry name" value="RVT_1"/>
    <property type="match status" value="1"/>
</dbReference>
<comment type="catalytic activity">
    <reaction evidence="9">
        <text>DNA(n) + a 2'-deoxyribonucleoside 5'-triphosphate = DNA(n+1) + diphosphate</text>
        <dbReference type="Rhea" id="RHEA:22508"/>
        <dbReference type="Rhea" id="RHEA-COMP:17339"/>
        <dbReference type="Rhea" id="RHEA-COMP:17340"/>
        <dbReference type="ChEBI" id="CHEBI:33019"/>
        <dbReference type="ChEBI" id="CHEBI:61560"/>
        <dbReference type="ChEBI" id="CHEBI:173112"/>
        <dbReference type="EC" id="2.7.7.49"/>
    </reaction>
</comment>
<keyword evidence="6 11" id="KW-0695">RNA-directed DNA polymerase</keyword>
<organism evidence="11 12">
    <name type="scientific">Sulfitobacter pontiacus</name>
    <dbReference type="NCBI Taxonomy" id="60137"/>
    <lineage>
        <taxon>Bacteria</taxon>
        <taxon>Pseudomonadati</taxon>
        <taxon>Pseudomonadota</taxon>
        <taxon>Alphaproteobacteria</taxon>
        <taxon>Rhodobacterales</taxon>
        <taxon>Roseobacteraceae</taxon>
        <taxon>Sulfitobacter</taxon>
    </lineage>
</organism>
<evidence type="ECO:0000259" key="10">
    <source>
        <dbReference type="PROSITE" id="PS50878"/>
    </source>
</evidence>
<dbReference type="PANTHER" id="PTHR34047:SF7">
    <property type="entry name" value="RNA-DIRECTED DNA POLYMERASE"/>
    <property type="match status" value="1"/>
</dbReference>
<dbReference type="STRING" id="60137.SAMN04488041_1124"/>
<keyword evidence="5" id="KW-0460">Magnesium</keyword>
<evidence type="ECO:0000256" key="3">
    <source>
        <dbReference type="ARBA" id="ARBA00022695"/>
    </source>
</evidence>
<evidence type="ECO:0000256" key="4">
    <source>
        <dbReference type="ARBA" id="ARBA00022723"/>
    </source>
</evidence>
<dbReference type="GO" id="GO:0003723">
    <property type="term" value="F:RNA binding"/>
    <property type="evidence" value="ECO:0007669"/>
    <property type="project" value="InterPro"/>
</dbReference>
<dbReference type="InterPro" id="IPR043502">
    <property type="entry name" value="DNA/RNA_pol_sf"/>
</dbReference>
<accession>A0A1H3DSX3</accession>
<dbReference type="Proteomes" id="UP000183076">
    <property type="component" value="Unassembled WGS sequence"/>
</dbReference>
<evidence type="ECO:0000256" key="9">
    <source>
        <dbReference type="ARBA" id="ARBA00048173"/>
    </source>
</evidence>
<dbReference type="PANTHER" id="PTHR34047">
    <property type="entry name" value="NUCLEAR INTRON MATURASE 1, MITOCHONDRIAL-RELATED"/>
    <property type="match status" value="1"/>
</dbReference>
<dbReference type="InterPro" id="IPR051083">
    <property type="entry name" value="GrpII_Intron_Splice-Mob/Def"/>
</dbReference>
<evidence type="ECO:0000313" key="12">
    <source>
        <dbReference type="Proteomes" id="UP000183076"/>
    </source>
</evidence>
<evidence type="ECO:0000256" key="1">
    <source>
        <dbReference type="ARBA" id="ARBA00012493"/>
    </source>
</evidence>